<comment type="caution">
    <text evidence="8">The sequence shown here is derived from an EMBL/GenBank/DDBJ whole genome shotgun (WGS) entry which is preliminary data.</text>
</comment>
<evidence type="ECO:0000256" key="3">
    <source>
        <dbReference type="ARBA" id="ARBA00022989"/>
    </source>
</evidence>
<name>A0ABY0HNS6_9PEZI</name>
<reference evidence="8 9" key="1">
    <citation type="submission" date="2018-06" db="EMBL/GenBank/DDBJ databases">
        <title>Complete Genomes of Monosporascus.</title>
        <authorList>
            <person name="Robinson A.J."/>
            <person name="Natvig D.O."/>
        </authorList>
    </citation>
    <scope>NUCLEOTIDE SEQUENCE [LARGE SCALE GENOMIC DNA]</scope>
    <source>
        <strain evidence="8 9">CBS 609.92</strain>
    </source>
</reference>
<evidence type="ECO:0000313" key="8">
    <source>
        <dbReference type="EMBL" id="RYO95171.1"/>
    </source>
</evidence>
<feature type="transmembrane region" description="Helical" evidence="6">
    <location>
        <begin position="58"/>
        <end position="78"/>
    </location>
</feature>
<dbReference type="PANTHER" id="PTHR37451:SF4">
    <property type="entry name" value="MARVEL DOMAIN-CONTAINING PROTEIN"/>
    <property type="match status" value="1"/>
</dbReference>
<organism evidence="8 9">
    <name type="scientific">Monosporascus cannonballus</name>
    <dbReference type="NCBI Taxonomy" id="155416"/>
    <lineage>
        <taxon>Eukaryota</taxon>
        <taxon>Fungi</taxon>
        <taxon>Dikarya</taxon>
        <taxon>Ascomycota</taxon>
        <taxon>Pezizomycotina</taxon>
        <taxon>Sordariomycetes</taxon>
        <taxon>Xylariomycetidae</taxon>
        <taxon>Xylariales</taxon>
        <taxon>Xylariales incertae sedis</taxon>
        <taxon>Monosporascus</taxon>
    </lineage>
</organism>
<feature type="region of interest" description="Disordered" evidence="5">
    <location>
        <begin position="206"/>
        <end position="268"/>
    </location>
</feature>
<comment type="subcellular location">
    <subcellularLocation>
        <location evidence="1">Membrane</location>
        <topology evidence="1">Multi-pass membrane protein</topology>
    </subcellularLocation>
</comment>
<sequence>MEQPKIYSNQRPAGKEHIPLYPRGFVALRIVQLVVGLVCLGLCAYGVTVLAFSGDSLMLFTAVATLIASIYCLVAHFGPPTAYNYWAILGLDIFLLVFWLASFALLAAQVAPLLSYYSYYSSTYSEYYGYYTTYDAAVLTYAGILAGAAGLGGLEFILYIVSLSMHSVMVHRHRKAGLHCMPLESSSYPAPAGGKIEMQPQLQQPHPQLAPVYHPNSGNPPQNIHQYPQQSTASPVSPQPTGGSYAQGPPVSLNPHQSPYEADGHERR</sequence>
<evidence type="ECO:0000256" key="6">
    <source>
        <dbReference type="SAM" id="Phobius"/>
    </source>
</evidence>
<dbReference type="Proteomes" id="UP000294003">
    <property type="component" value="Unassembled WGS sequence"/>
</dbReference>
<feature type="domain" description="MARVEL" evidence="7">
    <location>
        <begin position="26"/>
        <end position="163"/>
    </location>
</feature>
<evidence type="ECO:0000256" key="5">
    <source>
        <dbReference type="SAM" id="MobiDB-lite"/>
    </source>
</evidence>
<dbReference type="EMBL" id="QJNS01000004">
    <property type="protein sequence ID" value="RYO95171.1"/>
    <property type="molecule type" value="Genomic_DNA"/>
</dbReference>
<dbReference type="Pfam" id="PF01284">
    <property type="entry name" value="MARVEL"/>
    <property type="match status" value="1"/>
</dbReference>
<keyword evidence="9" id="KW-1185">Reference proteome</keyword>
<evidence type="ECO:0000259" key="7">
    <source>
        <dbReference type="Pfam" id="PF01284"/>
    </source>
</evidence>
<dbReference type="PANTHER" id="PTHR37451">
    <property type="entry name" value="MARVEL DOMAIN"/>
    <property type="match status" value="1"/>
</dbReference>
<evidence type="ECO:0000256" key="4">
    <source>
        <dbReference type="ARBA" id="ARBA00023136"/>
    </source>
</evidence>
<feature type="compositionally biased region" description="Polar residues" evidence="5">
    <location>
        <begin position="216"/>
        <end position="244"/>
    </location>
</feature>
<evidence type="ECO:0000313" key="9">
    <source>
        <dbReference type="Proteomes" id="UP000294003"/>
    </source>
</evidence>
<evidence type="ECO:0000256" key="2">
    <source>
        <dbReference type="ARBA" id="ARBA00022692"/>
    </source>
</evidence>
<proteinExistence type="predicted"/>
<feature type="transmembrane region" description="Helical" evidence="6">
    <location>
        <begin position="138"/>
        <end position="165"/>
    </location>
</feature>
<protein>
    <recommendedName>
        <fullName evidence="7">MARVEL domain-containing protein</fullName>
    </recommendedName>
</protein>
<gene>
    <name evidence="8" type="ORF">DL762_000203</name>
</gene>
<accession>A0ABY0HNS6</accession>
<keyword evidence="2 6" id="KW-0812">Transmembrane</keyword>
<evidence type="ECO:0000256" key="1">
    <source>
        <dbReference type="ARBA" id="ARBA00004141"/>
    </source>
</evidence>
<dbReference type="InterPro" id="IPR008253">
    <property type="entry name" value="Marvel"/>
</dbReference>
<keyword evidence="3 6" id="KW-1133">Transmembrane helix</keyword>
<keyword evidence="4 6" id="KW-0472">Membrane</keyword>
<feature type="transmembrane region" description="Helical" evidence="6">
    <location>
        <begin position="30"/>
        <end position="52"/>
    </location>
</feature>
<feature type="transmembrane region" description="Helical" evidence="6">
    <location>
        <begin position="85"/>
        <end position="118"/>
    </location>
</feature>